<name>A0A815W7M6_9BILA</name>
<evidence type="ECO:0000313" key="1">
    <source>
        <dbReference type="EMBL" id="CAF1539700.1"/>
    </source>
</evidence>
<evidence type="ECO:0000313" key="2">
    <source>
        <dbReference type="Proteomes" id="UP000663891"/>
    </source>
</evidence>
<comment type="caution">
    <text evidence="1">The sequence shown here is derived from an EMBL/GenBank/DDBJ whole genome shotgun (WGS) entry which is preliminary data.</text>
</comment>
<sequence>YVPSIGKTVGAKYTGNQYHEIQHDNGDHYIVKFQYDFVFLLNFL</sequence>
<reference evidence="1" key="1">
    <citation type="submission" date="2021-02" db="EMBL/GenBank/DDBJ databases">
        <authorList>
            <person name="Nowell W R."/>
        </authorList>
    </citation>
    <scope>NUCLEOTIDE SEQUENCE</scope>
</reference>
<proteinExistence type="predicted"/>
<protein>
    <submittedName>
        <fullName evidence="1">Uncharacterized protein</fullName>
    </submittedName>
</protein>
<organism evidence="1 2">
    <name type="scientific">Adineta steineri</name>
    <dbReference type="NCBI Taxonomy" id="433720"/>
    <lineage>
        <taxon>Eukaryota</taxon>
        <taxon>Metazoa</taxon>
        <taxon>Spiralia</taxon>
        <taxon>Gnathifera</taxon>
        <taxon>Rotifera</taxon>
        <taxon>Eurotatoria</taxon>
        <taxon>Bdelloidea</taxon>
        <taxon>Adinetida</taxon>
        <taxon>Adinetidae</taxon>
        <taxon>Adineta</taxon>
    </lineage>
</organism>
<accession>A0A815W7M6</accession>
<dbReference type="Proteomes" id="UP000663891">
    <property type="component" value="Unassembled WGS sequence"/>
</dbReference>
<gene>
    <name evidence="1" type="ORF">VCS650_LOCUS43976</name>
</gene>
<dbReference type="EMBL" id="CAJNON010006645">
    <property type="protein sequence ID" value="CAF1539700.1"/>
    <property type="molecule type" value="Genomic_DNA"/>
</dbReference>
<feature type="non-terminal residue" evidence="1">
    <location>
        <position position="1"/>
    </location>
</feature>
<dbReference type="AlphaFoldDB" id="A0A815W7M6"/>